<protein>
    <submittedName>
        <fullName evidence="1">Uncharacterized protein</fullName>
    </submittedName>
</protein>
<sequence>MKCLYVMDTYTYKADVEWIGARRTILKTDAGDLEVSSPPEFGGPEGKFCPETLFPGILASCLLTTFLEFRERMGIDLKEWKSEATAELGPSPEKGFRFQRIRIHVKLRVSEQDKEKIPRAMELAHKYCFISRAIKNNVEEIVDYEFI</sequence>
<dbReference type="AlphaFoldDB" id="Q978I8"/>
<dbReference type="PANTHER" id="PTHR42830">
    <property type="entry name" value="OSMOTICALLY INDUCIBLE FAMILY PROTEIN"/>
    <property type="match status" value="1"/>
</dbReference>
<accession>Q978I8</accession>
<reference evidence="1 2" key="2">
    <citation type="journal article" date="2000" name="Proc. Natl. Acad. Sci. U.S.A.">
        <title>Archaeal adaptation to higher temperatures revealed by genomic sequence of Thermoplasma volcanium.</title>
        <authorList>
            <person name="Kawashima T."/>
            <person name="Amano N."/>
            <person name="Koike H."/>
            <person name="Makino S."/>
            <person name="Higuchi S."/>
            <person name="Kawashima-Ohya Y."/>
            <person name="Watanabe K."/>
            <person name="Yamazaki M."/>
            <person name="Kanehori K."/>
            <person name="Kawamoto T."/>
            <person name="Nunoshiba T."/>
            <person name="Yamamoto Y."/>
            <person name="Aramaki H."/>
            <person name="Makino K."/>
            <person name="Suzuki M."/>
        </authorList>
    </citation>
    <scope>NUCLEOTIDE SEQUENCE [LARGE SCALE GENOMIC DNA]</scope>
    <source>
        <strain evidence="2">ATCC 51530 / DSM 4299 / JCM 9571 / NBRC 15438 / GSS1</strain>
    </source>
</reference>
<keyword evidence="2" id="KW-1185">Reference proteome</keyword>
<evidence type="ECO:0000313" key="1">
    <source>
        <dbReference type="EMBL" id="BAB60569.1"/>
    </source>
</evidence>
<proteinExistence type="predicted"/>
<reference evidence="1 2" key="1">
    <citation type="journal article" date="1999" name="Proc. Jpn. Acad.">
        <title>Determination of the complete genomic DNA sequence of Thermoplasma volvanium GSS1.</title>
        <authorList>
            <person name="Kawashima T."/>
            <person name="Yamamoto Y."/>
            <person name="Aramaki H."/>
            <person name="Nunoshiba T."/>
            <person name="Kawamoto T."/>
            <person name="Watanabe K."/>
            <person name="Yamazaki M."/>
            <person name="Kanehori K."/>
            <person name="Amano N."/>
            <person name="Ohya Y."/>
            <person name="Makino K."/>
            <person name="Suzuki M."/>
        </authorList>
    </citation>
    <scope>NUCLEOTIDE SEQUENCE [LARGE SCALE GENOMIC DNA]</scope>
    <source>
        <strain evidence="2">ATCC 51530 / DSM 4299 / JCM 9571 / NBRC 15438 / GSS1</strain>
    </source>
</reference>
<dbReference type="SUPFAM" id="SSF82784">
    <property type="entry name" value="OsmC-like"/>
    <property type="match status" value="1"/>
</dbReference>
<organism evidence="1 2">
    <name type="scientific">Thermoplasma volcanium (strain ATCC 51530 / DSM 4299 / JCM 9571 / NBRC 15438 / GSS1)</name>
    <dbReference type="NCBI Taxonomy" id="273116"/>
    <lineage>
        <taxon>Archaea</taxon>
        <taxon>Methanobacteriati</taxon>
        <taxon>Thermoplasmatota</taxon>
        <taxon>Thermoplasmata</taxon>
        <taxon>Thermoplasmatales</taxon>
        <taxon>Thermoplasmataceae</taxon>
        <taxon>Thermoplasma</taxon>
    </lineage>
</organism>
<dbReference type="InterPro" id="IPR015946">
    <property type="entry name" value="KH_dom-like_a/b"/>
</dbReference>
<dbReference type="Pfam" id="PF02566">
    <property type="entry name" value="OsmC"/>
    <property type="match status" value="1"/>
</dbReference>
<dbReference type="EMBL" id="BA000011">
    <property type="protein sequence ID" value="BAB60569.1"/>
    <property type="molecule type" value="Genomic_DNA"/>
</dbReference>
<dbReference type="InterPro" id="IPR052707">
    <property type="entry name" value="OsmC_Ohr_Peroxiredoxin"/>
</dbReference>
<dbReference type="PaxDb" id="273116-14325666"/>
<dbReference type="InterPro" id="IPR003718">
    <property type="entry name" value="OsmC/Ohr_fam"/>
</dbReference>
<dbReference type="PhylomeDB" id="Q978I8"/>
<dbReference type="STRING" id="273116.gene:9382236"/>
<gene>
    <name evidence="1" type="ORF">TVG1473478</name>
</gene>
<dbReference type="KEGG" id="tvo:TVG1473478"/>
<dbReference type="HOGENOM" id="CLU_1763960_0_0_2"/>
<dbReference type="InterPro" id="IPR036102">
    <property type="entry name" value="OsmC/Ohrsf"/>
</dbReference>
<dbReference type="eggNOG" id="arCOG03688">
    <property type="taxonomic scope" value="Archaea"/>
</dbReference>
<evidence type="ECO:0000313" key="2">
    <source>
        <dbReference type="Proteomes" id="UP000001017"/>
    </source>
</evidence>
<name>Q978I8_THEVO</name>
<dbReference type="Proteomes" id="UP000001017">
    <property type="component" value="Chromosome"/>
</dbReference>
<dbReference type="PANTHER" id="PTHR42830:SF2">
    <property type="entry name" value="OSMC_OHR FAMILY PROTEIN"/>
    <property type="match status" value="1"/>
</dbReference>
<dbReference type="Gene3D" id="3.30.300.20">
    <property type="match status" value="1"/>
</dbReference>